<organism evidence="1">
    <name type="scientific">candidate division CPR3 bacterium</name>
    <dbReference type="NCBI Taxonomy" id="2268181"/>
    <lineage>
        <taxon>Bacteria</taxon>
        <taxon>Bacteria division CPR3</taxon>
    </lineage>
</organism>
<comment type="caution">
    <text evidence="1">The sequence shown here is derived from an EMBL/GenBank/DDBJ whole genome shotgun (WGS) entry which is preliminary data.</text>
</comment>
<proteinExistence type="predicted"/>
<name>A0A7C4R3N5_UNCC3</name>
<sequence length="68" mass="8141">MLTERFNSKKYIPTQEDIASAYKLMDEKQIFLSNSREHILKSLESNKDRVKIEHYIGKKINKLENEKK</sequence>
<accession>A0A7C4R3N5</accession>
<dbReference type="AlphaFoldDB" id="A0A7C4R3N5"/>
<reference evidence="1" key="1">
    <citation type="journal article" date="2020" name="mSystems">
        <title>Genome- and Community-Level Interaction Insights into Carbon Utilization and Element Cycling Functions of Hydrothermarchaeota in Hydrothermal Sediment.</title>
        <authorList>
            <person name="Zhou Z."/>
            <person name="Liu Y."/>
            <person name="Xu W."/>
            <person name="Pan J."/>
            <person name="Luo Z.H."/>
            <person name="Li M."/>
        </authorList>
    </citation>
    <scope>NUCLEOTIDE SEQUENCE [LARGE SCALE GENOMIC DNA]</scope>
    <source>
        <strain evidence="1">SpSt-579</strain>
    </source>
</reference>
<evidence type="ECO:0000313" key="1">
    <source>
        <dbReference type="EMBL" id="HGT71355.1"/>
    </source>
</evidence>
<protein>
    <submittedName>
        <fullName evidence="1">Uncharacterized protein</fullName>
    </submittedName>
</protein>
<dbReference type="EMBL" id="DSYQ01000021">
    <property type="protein sequence ID" value="HGT71355.1"/>
    <property type="molecule type" value="Genomic_DNA"/>
</dbReference>
<gene>
    <name evidence="1" type="ORF">ENT43_03795</name>
</gene>